<evidence type="ECO:0000313" key="1">
    <source>
        <dbReference type="EMBL" id="KAI9462527.1"/>
    </source>
</evidence>
<evidence type="ECO:0000313" key="2">
    <source>
        <dbReference type="Proteomes" id="UP001207468"/>
    </source>
</evidence>
<organism evidence="1 2">
    <name type="scientific">Russula earlei</name>
    <dbReference type="NCBI Taxonomy" id="71964"/>
    <lineage>
        <taxon>Eukaryota</taxon>
        <taxon>Fungi</taxon>
        <taxon>Dikarya</taxon>
        <taxon>Basidiomycota</taxon>
        <taxon>Agaricomycotina</taxon>
        <taxon>Agaricomycetes</taxon>
        <taxon>Russulales</taxon>
        <taxon>Russulaceae</taxon>
        <taxon>Russula</taxon>
    </lineage>
</organism>
<name>A0ACC0U5M1_9AGAM</name>
<protein>
    <submittedName>
        <fullName evidence="1">Insulin-like growth factor binding protein</fullName>
    </submittedName>
</protein>
<comment type="caution">
    <text evidence="1">The sequence shown here is derived from an EMBL/GenBank/DDBJ whole genome shotgun (WGS) entry which is preliminary data.</text>
</comment>
<accession>A0ACC0U5M1</accession>
<dbReference type="Proteomes" id="UP001207468">
    <property type="component" value="Unassembled WGS sequence"/>
</dbReference>
<gene>
    <name evidence="1" type="ORF">F5148DRAFT_220581</name>
</gene>
<proteinExistence type="predicted"/>
<dbReference type="EMBL" id="JAGFNK010000168">
    <property type="protein sequence ID" value="KAI9462527.1"/>
    <property type="molecule type" value="Genomic_DNA"/>
</dbReference>
<keyword evidence="2" id="KW-1185">Reference proteome</keyword>
<reference evidence="1" key="1">
    <citation type="submission" date="2021-03" db="EMBL/GenBank/DDBJ databases">
        <title>Evolutionary priming and transition to the ectomycorrhizal habit in an iconic lineage of mushroom-forming fungi: is preadaptation a requirement?</title>
        <authorList>
            <consortium name="DOE Joint Genome Institute"/>
            <person name="Looney B.P."/>
            <person name="Miyauchi S."/>
            <person name="Morin E."/>
            <person name="Drula E."/>
            <person name="Courty P.E."/>
            <person name="Chicoki N."/>
            <person name="Fauchery L."/>
            <person name="Kohler A."/>
            <person name="Kuo A."/>
            <person name="LaButti K."/>
            <person name="Pangilinan J."/>
            <person name="Lipzen A."/>
            <person name="Riley R."/>
            <person name="Andreopoulos W."/>
            <person name="He G."/>
            <person name="Johnson J."/>
            <person name="Barry K.W."/>
            <person name="Grigoriev I.V."/>
            <person name="Nagy L."/>
            <person name="Hibbett D."/>
            <person name="Henrissat B."/>
            <person name="Matheny P.B."/>
            <person name="Labbe J."/>
            <person name="Martin A.F."/>
        </authorList>
    </citation>
    <scope>NUCLEOTIDE SEQUENCE</scope>
    <source>
        <strain evidence="1">BPL698</strain>
    </source>
</reference>
<sequence>MLSALLVTLTSLSLVRAAAVAVNSSVVCSAGQCIQGFTNTTIGTVLSSPNVASSVILLPGQYTSTTNPQLLHQLLTTSSTSSSPSVGFNASSLSLPFDVALQPGLAIYPQALYSGQAQFAALPASPLSGNSSMPLSAGALALSSNLWIAVTTGPASSNRVILWDSVPDVSQLPNISSLSLSAIESNACSPQCSGAGTCSATGQCSCPPGFNGSSCEVCATGFFGSSCQACPLGCTRCDDGLAGSGHCLSSTVSNPSSACNCLNGVCGANGQCTCNAGWTTAPNGTLCAACAPGFFLDGNGNCAVCQLGCQQCADGTGLCFTCKQGLTPNPDDRTKCGAVQPLTSAGTLCPNSFFNNGVTCQPCSISCSACSGPTSNNCTACIVGQFFLGGNCVTTDGNGVCAGSSMIGNNNKGECDSCPSKCTSCGIPNFNVSSSINQVQCTGCLPGFVLSNGQCVQSCPSGTFLSPKDNLTCTACSSQCGTCVGAADFCLTCNGSQLASGGQCVSSCPSNANAIATAGTCTVCHPDCATCSGTSFNQCSSCPPERPVLSNGRCLPTCSQKEEFFDRASGSCQPCDSTCSSCSGAGPSNCLACSSSTSVLRGGSCVQVNCGGSGTTVVPGLGVCLSDLVSVPQVSGTSVPIPLPSITGIDAPAVINAGGGRRLAWWEILLMTLGCIFIFLCVLALFRRRMRAKRAKRTAAFAAAKNIDERGVGWREKLGTLFSRGPRIPKEEKIALRVARLRNLEEERHIAALGKLGVETDVEGRGRSDPVPSQYAGSRQLSVTGGDADSFYSQVTGLPPRAPVPRQPVTTRGVERAKSLRYSGTTVSSAKSITEAQRYVKSVEERDWFDPAGTGTGQDSRNPFRK</sequence>